<dbReference type="FunFam" id="2.30.30.140:FF:000035">
    <property type="entry name" value="Methyl-CpG binding domain protein 5"/>
    <property type="match status" value="1"/>
</dbReference>
<dbReference type="PROSITE" id="PS50982">
    <property type="entry name" value="MBD"/>
    <property type="match status" value="1"/>
</dbReference>
<dbReference type="SUPFAM" id="SSF54171">
    <property type="entry name" value="DNA-binding domain"/>
    <property type="match status" value="1"/>
</dbReference>
<dbReference type="InterPro" id="IPR001739">
    <property type="entry name" value="Methyl_CpG_DNA-bd"/>
</dbReference>
<gene>
    <name evidence="12" type="primary">MBD5</name>
</gene>
<comment type="subcellular location">
    <subcellularLocation>
        <location evidence="2">Chromosome</location>
    </subcellularLocation>
    <subcellularLocation>
        <location evidence="1">Nucleus</location>
    </subcellularLocation>
</comment>
<feature type="compositionally biased region" description="Pro residues" evidence="10">
    <location>
        <begin position="346"/>
        <end position="356"/>
    </location>
</feature>
<evidence type="ECO:0000256" key="3">
    <source>
        <dbReference type="ARBA" id="ARBA00022454"/>
    </source>
</evidence>
<evidence type="ECO:0000313" key="12">
    <source>
        <dbReference type="Ensembl" id="ENSUPAP00010005611.1"/>
    </source>
</evidence>
<evidence type="ECO:0000256" key="5">
    <source>
        <dbReference type="ARBA" id="ARBA00023242"/>
    </source>
</evidence>
<evidence type="ECO:0000256" key="9">
    <source>
        <dbReference type="ARBA" id="ARBA00076708"/>
    </source>
</evidence>
<feature type="compositionally biased region" description="Polar residues" evidence="10">
    <location>
        <begin position="627"/>
        <end position="637"/>
    </location>
</feature>
<keyword evidence="13" id="KW-1185">Reference proteome</keyword>
<evidence type="ECO:0000256" key="7">
    <source>
        <dbReference type="ARBA" id="ARBA00065787"/>
    </source>
</evidence>
<name>A0A8D2GZE7_UROPR</name>
<dbReference type="GO" id="GO:0030496">
    <property type="term" value="C:midbody"/>
    <property type="evidence" value="ECO:0007669"/>
    <property type="project" value="Ensembl"/>
</dbReference>
<feature type="compositionally biased region" description="Low complexity" evidence="10">
    <location>
        <begin position="439"/>
        <end position="454"/>
    </location>
</feature>
<dbReference type="InterPro" id="IPR016177">
    <property type="entry name" value="DNA-bd_dom_sf"/>
</dbReference>
<dbReference type="GO" id="GO:0060399">
    <property type="term" value="P:positive regulation of growth hormone receptor signaling pathway"/>
    <property type="evidence" value="ECO:0007669"/>
    <property type="project" value="Ensembl"/>
</dbReference>
<dbReference type="GO" id="GO:0005694">
    <property type="term" value="C:chromosome"/>
    <property type="evidence" value="ECO:0007669"/>
    <property type="project" value="UniProtKB-SubCell"/>
</dbReference>
<feature type="region of interest" description="Disordered" evidence="10">
    <location>
        <begin position="1487"/>
        <end position="1512"/>
    </location>
</feature>
<keyword evidence="5" id="KW-0539">Nucleus</keyword>
<feature type="region of interest" description="Disordered" evidence="10">
    <location>
        <begin position="213"/>
        <end position="286"/>
    </location>
</feature>
<organism evidence="12 13">
    <name type="scientific">Urocitellus parryii</name>
    <name type="common">Arctic ground squirrel</name>
    <name type="synonym">Spermophilus parryii</name>
    <dbReference type="NCBI Taxonomy" id="9999"/>
    <lineage>
        <taxon>Eukaryota</taxon>
        <taxon>Metazoa</taxon>
        <taxon>Chordata</taxon>
        <taxon>Craniata</taxon>
        <taxon>Vertebrata</taxon>
        <taxon>Euteleostomi</taxon>
        <taxon>Mammalia</taxon>
        <taxon>Eutheria</taxon>
        <taxon>Euarchontoglires</taxon>
        <taxon>Glires</taxon>
        <taxon>Rodentia</taxon>
        <taxon>Sciuromorpha</taxon>
        <taxon>Sciuridae</taxon>
        <taxon>Xerinae</taxon>
        <taxon>Marmotini</taxon>
        <taxon>Urocitellus</taxon>
    </lineage>
</organism>
<feature type="compositionally biased region" description="Low complexity" evidence="10">
    <location>
        <begin position="607"/>
        <end position="625"/>
    </location>
</feature>
<accession>A0A8D2GZE7</accession>
<evidence type="ECO:0000259" key="11">
    <source>
        <dbReference type="PROSITE" id="PS50982"/>
    </source>
</evidence>
<keyword evidence="4" id="KW-0833">Ubl conjugation pathway</keyword>
<dbReference type="GO" id="GO:0003677">
    <property type="term" value="F:DNA binding"/>
    <property type="evidence" value="ECO:0007669"/>
    <property type="project" value="InterPro"/>
</dbReference>
<feature type="region of interest" description="Disordered" evidence="10">
    <location>
        <begin position="1"/>
        <end position="25"/>
    </location>
</feature>
<dbReference type="Ensembl" id="ENSUPAT00010006422.1">
    <property type="protein sequence ID" value="ENSUPAP00010005611.1"/>
    <property type="gene ID" value="ENSUPAG00010004537.1"/>
</dbReference>
<dbReference type="GO" id="GO:0005654">
    <property type="term" value="C:nucleoplasm"/>
    <property type="evidence" value="ECO:0007669"/>
    <property type="project" value="Ensembl"/>
</dbReference>
<dbReference type="Proteomes" id="UP000694417">
    <property type="component" value="Unplaced"/>
</dbReference>
<dbReference type="SUPFAM" id="SSF63748">
    <property type="entry name" value="Tudor/PWWP/MBT"/>
    <property type="match status" value="1"/>
</dbReference>
<proteinExistence type="predicted"/>
<feature type="compositionally biased region" description="Basic residues" evidence="10">
    <location>
        <begin position="1501"/>
        <end position="1512"/>
    </location>
</feature>
<feature type="compositionally biased region" description="Low complexity" evidence="10">
    <location>
        <begin position="512"/>
        <end position="524"/>
    </location>
</feature>
<keyword evidence="3" id="KW-0158">Chromosome</keyword>
<dbReference type="Gene3D" id="2.30.30.140">
    <property type="match status" value="1"/>
</dbReference>
<sequence length="1512" mass="161999">MLISLESPKQTQKMNGGKECDGGDKEGGLPAIQVPVGWQRRVDQNGVLYVSPSGSLLSCLEQVKTYLLTDGTCKCGLECPLILPKVFNFDPGAAVKQRTAEDVKADEDVTKLCIHKRKIIAVATLHKSMEAPHPSLVLTSPGGGTNATPVVPSRAATPRSIRNKSHEGITNSVMPECKNPFKLMIGSSNAMGRLYVQELPGSQQQELHPVYPRQRLGSSEHGQKSPFRGSHGGLPSPASSGSQIYGDGSISPRTDPLGSPDVFTRNNPGFHGAPNSSPIHLNRTPLSPPSVMLHGSPVQSSCAMAGRTNIPLSPTLTTKSPVMKKPMCNFSTNMEIPRAMFHHKPPQGPPPPPPPSCALQKKPLTSEKDPLGILDPIPSKPVNQNPVIINPTSFHSNVHSQVPVMNVSMPPAVVPLPSNLPLPTVKPGHMNHGSHVQRVPHSASTSLSPSPVTSPVHMMGTGIGRIEASPQRSRSSSTSSDHGNFMMPPVGPQATCSGIKVPPRSPRSTIGSPRPSMPSSPSTKSDGHHQYKDIPNPLIAGMSNVLNTPSSAAFPTASAGSGSVKSQPGLLGMPLNQILNQHNAASFPASSLLSAAAKAQLANQNKLAGNNSSSSSNSGAVAGSGNTEGHSTLNTMFPPTANMLLPTGEGQSGRAALRDKLMSQQKDSLRKRKQPPTTVLSLLRQSQMDSSAVPKPGPDLLRKQGQGSFPISSMSQLLQSMSCQSSHLSSNSTPGCGGSNTALPCSANQLHFTDPNMNSSVLQNSLTQNIPLRGEAVHCHNANTNFVHSNSPVPNHHLAGLINQIQASGNCGMLSQSGMALGNSLHPNPPQSRISTSSTPVIPNSIVSSYNQTSSEAGSSGPSSSIAIAGTNHPAITKTTSVLQDGVIVTTAAGNPLQSQLPIGSDFPFVGQEHALHFPPNSTSNNHLPHPLNPSLLSSLPISLPVNQQHLLNQNLLNILQPSAGEGDMSSINNTLNNHQLTHLQSLLNNNQMFPPNQQQQQLLQGYQNLQAFQGQSTVPCPANNNPMACLFQNFQVRMQEDAALLNKRISTQPGLTALPENPNTTLPPFPDTPCELQPRIDPALGQQVKDGLVMGGQGDASVDAIYKAVVDAASKGMQVVITTAVNSTTQISPIPALSAMSAFTASIGDPLNLSSAVSAVIHGRNMGGVDHDGRLRNARGARLPKNLDHGKNSNEGDGFEYFKSASCHTSKKQWDGEQSPRGERNRWKYEEFLDHPGHIHSSPCHERPNNVSTLPFLPGEQHPILLPPRNCQGDKILEENFRYNNYKRTMMSFKERLENTVERCAHINGNRPRQSRGFGELLSTAKQDLVLEEQSPSSSNSLESSLVKDYIHYNGDFNAKSINGCVPSPSDAKSISSEDDLRNPDSPSSNELIHYRPRTFNVGDLVWGQFKGLTSWPGKLVREDDVHNSCQQSPEEGKVEPEKLKTLTEGLEAYSRARKRNRKSGKLNNHLEAAIHEAMSELDKMSGTVHQIPQGDRQMRPPKPKRRKISR</sequence>
<dbReference type="SMART" id="SM00391">
    <property type="entry name" value="MBD"/>
    <property type="match status" value="1"/>
</dbReference>
<dbReference type="GO" id="GO:0042593">
    <property type="term" value="P:glucose homeostasis"/>
    <property type="evidence" value="ECO:0007669"/>
    <property type="project" value="Ensembl"/>
</dbReference>
<evidence type="ECO:0000256" key="2">
    <source>
        <dbReference type="ARBA" id="ARBA00004286"/>
    </source>
</evidence>
<dbReference type="InterPro" id="IPR000313">
    <property type="entry name" value="PWWP_dom"/>
</dbReference>
<dbReference type="GO" id="GO:0040014">
    <property type="term" value="P:regulation of multicellular organism growth"/>
    <property type="evidence" value="ECO:0007669"/>
    <property type="project" value="Ensembl"/>
</dbReference>
<evidence type="ECO:0000256" key="1">
    <source>
        <dbReference type="ARBA" id="ARBA00004123"/>
    </source>
</evidence>
<feature type="region of interest" description="Disordered" evidence="10">
    <location>
        <begin position="342"/>
        <end position="363"/>
    </location>
</feature>
<comment type="function">
    <text evidence="6">Non-catalytic component of the polycomb repressive deubiquitinase (PR-DUB) complex, a complex that specifically mediates deubiquitination of histone H2A monoubiquitinated at 'Lys-120' (H2AK119ub1). Important for stability of PR-DUB components and stimulating its ubiquitinase activity. As part of the PR-DUB complex, associates with chromatin enriched in histone marks H3K4me1, H3K4me3, and H3K27Ac, but not in H3K27me3. The PR-DUB complex is an epigenetic regulator of gene expression, including genes involved in cell growth and survivability. MBD5 and MBD6 containing complexes associate with distinct chromatin regions enriched in genes involved in different pathways. Heterochromatin recruitment is not mediated by DNA methylation. The PR-DUB complex is an epigenetic regulator of gene expression, including genes involved in development, cell communication, signaling, cell proliferation and cell viability.</text>
</comment>
<feature type="region of interest" description="Disordered" evidence="10">
    <location>
        <begin position="607"/>
        <end position="639"/>
    </location>
</feature>
<evidence type="ECO:0000256" key="8">
    <source>
        <dbReference type="ARBA" id="ARBA00069819"/>
    </source>
</evidence>
<dbReference type="PANTHER" id="PTHR16112:SF18">
    <property type="entry name" value="METHYL-CPG-BINDING DOMAIN PROTEIN 5"/>
    <property type="match status" value="1"/>
</dbReference>
<comment type="subunit">
    <text evidence="7">Core component of the polycomb repressive deubiquitinase (PR-DUB) complex, at least composed of BAP1, one of ASXL1, ASXL2 or (probably) ASXL3, and one of MBD5 or MBD6. Distinct combinations of ASXL and MBD proteins may preferentially bind specific histone modification marks. The PR-DUB core associates with a number of accessory proteins, including FOXK1, FOXK2, KDM1B, HCFC1 and OGT; KDM1B specifically associates with ASXL2 PR-DUB complexes. Interacts (via MBD domain) with ASXL1, ASXL2 and ASXL3 (via PHD domain); the interaction is probably direct, mediates association with other PR-DUB complex core components.</text>
</comment>
<dbReference type="Pfam" id="PF00855">
    <property type="entry name" value="PWWP"/>
    <property type="match status" value="1"/>
</dbReference>
<evidence type="ECO:0000313" key="13">
    <source>
        <dbReference type="Proteomes" id="UP000694417"/>
    </source>
</evidence>
<evidence type="ECO:0000256" key="4">
    <source>
        <dbReference type="ARBA" id="ARBA00022786"/>
    </source>
</evidence>
<dbReference type="CDD" id="cd20141">
    <property type="entry name" value="PWWP_MBD5"/>
    <property type="match status" value="1"/>
</dbReference>
<evidence type="ECO:0000256" key="6">
    <source>
        <dbReference type="ARBA" id="ARBA00057571"/>
    </source>
</evidence>
<feature type="domain" description="MBD" evidence="11">
    <location>
        <begin position="24"/>
        <end position="94"/>
    </location>
</feature>
<feature type="compositionally biased region" description="Basic and acidic residues" evidence="10">
    <location>
        <begin position="16"/>
        <end position="25"/>
    </location>
</feature>
<feature type="region of interest" description="Disordered" evidence="10">
    <location>
        <begin position="136"/>
        <end position="161"/>
    </location>
</feature>
<dbReference type="GO" id="GO:0003682">
    <property type="term" value="F:chromatin binding"/>
    <property type="evidence" value="ECO:0007669"/>
    <property type="project" value="TreeGrafter"/>
</dbReference>
<reference evidence="12" key="2">
    <citation type="submission" date="2025-09" db="UniProtKB">
        <authorList>
            <consortium name="Ensembl"/>
        </authorList>
    </citation>
    <scope>IDENTIFICATION</scope>
</reference>
<protein>
    <recommendedName>
        <fullName evidence="8">Methyl-CpG-binding domain protein 5</fullName>
    </recommendedName>
    <alternativeName>
        <fullName evidence="9">Methyl-CpG-binding protein MBD5</fullName>
    </alternativeName>
</protein>
<dbReference type="GeneTree" id="ENSGT00530000064137"/>
<feature type="region of interest" description="Disordered" evidence="10">
    <location>
        <begin position="1363"/>
        <end position="1393"/>
    </location>
</feature>
<reference evidence="12" key="1">
    <citation type="submission" date="2025-08" db="UniProtKB">
        <authorList>
            <consortium name="Ensembl"/>
        </authorList>
    </citation>
    <scope>IDENTIFICATION</scope>
</reference>
<evidence type="ECO:0000256" key="10">
    <source>
        <dbReference type="SAM" id="MobiDB-lite"/>
    </source>
</evidence>
<dbReference type="GO" id="GO:0010369">
    <property type="term" value="C:chromocenter"/>
    <property type="evidence" value="ECO:0007669"/>
    <property type="project" value="TreeGrafter"/>
</dbReference>
<feature type="region of interest" description="Disordered" evidence="10">
    <location>
        <begin position="465"/>
        <end position="532"/>
    </location>
</feature>
<dbReference type="PANTHER" id="PTHR16112">
    <property type="entry name" value="METHYL-CPG BINDING PROTEIN, DROSOPHILA"/>
    <property type="match status" value="1"/>
</dbReference>
<feature type="region of interest" description="Disordered" evidence="10">
    <location>
        <begin position="435"/>
        <end position="454"/>
    </location>
</feature>